<feature type="signal peptide" evidence="2">
    <location>
        <begin position="1"/>
        <end position="28"/>
    </location>
</feature>
<feature type="compositionally biased region" description="Low complexity" evidence="1">
    <location>
        <begin position="32"/>
        <end position="43"/>
    </location>
</feature>
<accession>A0AB39TXK5</accession>
<protein>
    <recommendedName>
        <fullName evidence="4">Pectate lyase</fullName>
    </recommendedName>
</protein>
<feature type="chain" id="PRO_5044275123" description="Pectate lyase" evidence="2">
    <location>
        <begin position="29"/>
        <end position="193"/>
    </location>
</feature>
<keyword evidence="2" id="KW-0732">Signal</keyword>
<dbReference type="EMBL" id="CP163445">
    <property type="protein sequence ID" value="XDQ83819.1"/>
    <property type="molecule type" value="Genomic_DNA"/>
</dbReference>
<gene>
    <name evidence="3" type="ORF">AB2U05_37580</name>
</gene>
<dbReference type="RefSeq" id="WP_369185860.1">
    <property type="nucleotide sequence ID" value="NZ_CP163445.1"/>
</dbReference>
<feature type="region of interest" description="Disordered" evidence="1">
    <location>
        <begin position="32"/>
        <end position="64"/>
    </location>
</feature>
<evidence type="ECO:0000256" key="1">
    <source>
        <dbReference type="SAM" id="MobiDB-lite"/>
    </source>
</evidence>
<organism evidence="3">
    <name type="scientific">Streptomyces sp. Y1</name>
    <dbReference type="NCBI Taxonomy" id="3238634"/>
    <lineage>
        <taxon>Bacteria</taxon>
        <taxon>Bacillati</taxon>
        <taxon>Actinomycetota</taxon>
        <taxon>Actinomycetes</taxon>
        <taxon>Kitasatosporales</taxon>
        <taxon>Streptomycetaceae</taxon>
        <taxon>Streptomyces</taxon>
    </lineage>
</organism>
<name>A0AB39TXK5_9ACTN</name>
<sequence>MAVGQRVETWYRAAAVGVATLAVTGALAAPAGAATQSGGPATQRVGASGGVIPRDHPGGRPVTRRPHHWIVKFQAGTVATLNRITEYTFQRTYRQWTVAITGNNVQGRDVTIYTKITSLDSGEGGIVGGTTAPSAQVVIAHNNIVASGDVNVITLINNIQFINPQGVDVLNGPCTARVNAYDAVKAQLACTMG</sequence>
<evidence type="ECO:0000313" key="3">
    <source>
        <dbReference type="EMBL" id="XDQ83819.1"/>
    </source>
</evidence>
<proteinExistence type="predicted"/>
<reference evidence="3" key="1">
    <citation type="submission" date="2024-07" db="EMBL/GenBank/DDBJ databases">
        <authorList>
            <person name="Yu S.T."/>
        </authorList>
    </citation>
    <scope>NUCLEOTIDE SEQUENCE</scope>
    <source>
        <strain evidence="3">Y1</strain>
    </source>
</reference>
<evidence type="ECO:0000256" key="2">
    <source>
        <dbReference type="SAM" id="SignalP"/>
    </source>
</evidence>
<dbReference type="AlphaFoldDB" id="A0AB39TXK5"/>
<evidence type="ECO:0008006" key="4">
    <source>
        <dbReference type="Google" id="ProtNLM"/>
    </source>
</evidence>